<accession>R0LIA8</accession>
<sequence>MESPTKEIEEFESNSLKYLQPEQIEKIWLRLRGFHSPVATLPSSPVPSPHRPGDQVLRKQIAKYRGMDRKVLGEDAVCALMLRWDVHLCPHTGLAFEQFPVIPQQHSLMKADELSLQEKVFKDVLIVCLWLSVAASARKRDLSFLLLS</sequence>
<evidence type="ECO:0000313" key="2">
    <source>
        <dbReference type="Proteomes" id="UP000296049"/>
    </source>
</evidence>
<protein>
    <submittedName>
        <fullName evidence="1">Calcium/calmodulin-dependent 3',5'-cyclic nucleotide phosphodiesterase 1C</fullName>
    </submittedName>
</protein>
<evidence type="ECO:0000313" key="1">
    <source>
        <dbReference type="EMBL" id="EOB05404.1"/>
    </source>
</evidence>
<dbReference type="EMBL" id="KB742690">
    <property type="protein sequence ID" value="EOB05404.1"/>
    <property type="molecule type" value="Genomic_DNA"/>
</dbReference>
<gene>
    <name evidence="1" type="ORF">Anapl_04610</name>
</gene>
<dbReference type="AlphaFoldDB" id="R0LIA8"/>
<keyword evidence="2" id="KW-1185">Reference proteome</keyword>
<reference evidence="2" key="1">
    <citation type="journal article" date="2013" name="Nat. Genet.">
        <title>The duck genome and transcriptome provide insight into an avian influenza virus reservoir species.</title>
        <authorList>
            <person name="Huang Y."/>
            <person name="Li Y."/>
            <person name="Burt D.W."/>
            <person name="Chen H."/>
            <person name="Zhang Y."/>
            <person name="Qian W."/>
            <person name="Kim H."/>
            <person name="Gan S."/>
            <person name="Zhao Y."/>
            <person name="Li J."/>
            <person name="Yi K."/>
            <person name="Feng H."/>
            <person name="Zhu P."/>
            <person name="Li B."/>
            <person name="Liu Q."/>
            <person name="Fairley S."/>
            <person name="Magor K.E."/>
            <person name="Du Z."/>
            <person name="Hu X."/>
            <person name="Goodman L."/>
            <person name="Tafer H."/>
            <person name="Vignal A."/>
            <person name="Lee T."/>
            <person name="Kim K.W."/>
            <person name="Sheng Z."/>
            <person name="An Y."/>
            <person name="Searle S."/>
            <person name="Herrero J."/>
            <person name="Groenen M.A."/>
            <person name="Crooijmans R.P."/>
            <person name="Faraut T."/>
            <person name="Cai Q."/>
            <person name="Webster R.G."/>
            <person name="Aldridge J.R."/>
            <person name="Warren W.C."/>
            <person name="Bartschat S."/>
            <person name="Kehr S."/>
            <person name="Marz M."/>
            <person name="Stadler P.F."/>
            <person name="Smith J."/>
            <person name="Kraus R.H."/>
            <person name="Zhao Y."/>
            <person name="Ren L."/>
            <person name="Fei J."/>
            <person name="Morisson M."/>
            <person name="Kaiser P."/>
            <person name="Griffin D.K."/>
            <person name="Rao M."/>
            <person name="Pitel F."/>
            <person name="Wang J."/>
            <person name="Li N."/>
        </authorList>
    </citation>
    <scope>NUCLEOTIDE SEQUENCE [LARGE SCALE GENOMIC DNA]</scope>
</reference>
<proteinExistence type="predicted"/>
<organism evidence="1 2">
    <name type="scientific">Anas platyrhynchos</name>
    <name type="common">Mallard</name>
    <name type="synonym">Anas boschas</name>
    <dbReference type="NCBI Taxonomy" id="8839"/>
    <lineage>
        <taxon>Eukaryota</taxon>
        <taxon>Metazoa</taxon>
        <taxon>Chordata</taxon>
        <taxon>Craniata</taxon>
        <taxon>Vertebrata</taxon>
        <taxon>Euteleostomi</taxon>
        <taxon>Archelosauria</taxon>
        <taxon>Archosauria</taxon>
        <taxon>Dinosauria</taxon>
        <taxon>Saurischia</taxon>
        <taxon>Theropoda</taxon>
        <taxon>Coelurosauria</taxon>
        <taxon>Aves</taxon>
        <taxon>Neognathae</taxon>
        <taxon>Galloanserae</taxon>
        <taxon>Anseriformes</taxon>
        <taxon>Anatidae</taxon>
        <taxon>Anatinae</taxon>
        <taxon>Anas</taxon>
    </lineage>
</organism>
<name>R0LIA8_ANAPL</name>
<dbReference type="Proteomes" id="UP000296049">
    <property type="component" value="Unassembled WGS sequence"/>
</dbReference>